<proteinExistence type="inferred from homology"/>
<dbReference type="Proteomes" id="UP001161390">
    <property type="component" value="Unassembled WGS sequence"/>
</dbReference>
<keyword evidence="4" id="KW-1185">Reference proteome</keyword>
<reference evidence="3" key="2">
    <citation type="submission" date="2023-01" db="EMBL/GenBank/DDBJ databases">
        <title>Draft genome sequence of Algimonas porphyrae strain NBRC 108216.</title>
        <authorList>
            <person name="Sun Q."/>
            <person name="Mori K."/>
        </authorList>
    </citation>
    <scope>NUCLEOTIDE SEQUENCE</scope>
    <source>
        <strain evidence="3">NBRC 108216</strain>
    </source>
</reference>
<dbReference type="PANTHER" id="PTHR43597:SF5">
    <property type="entry name" value="SUFE-LIKE PROTEIN 2, CHLOROPLASTIC"/>
    <property type="match status" value="1"/>
</dbReference>
<accession>A0ABQ5V3K8</accession>
<comment type="caution">
    <text evidence="3">The sequence shown here is derived from an EMBL/GenBank/DDBJ whole genome shotgun (WGS) entry which is preliminary data.</text>
</comment>
<dbReference type="PANTHER" id="PTHR43597">
    <property type="entry name" value="SULFUR ACCEPTOR PROTEIN CSDE"/>
    <property type="match status" value="1"/>
</dbReference>
<name>A0ABQ5V3K8_9PROT</name>
<comment type="similarity">
    <text evidence="1">Belongs to the SufE family.</text>
</comment>
<feature type="domain" description="Fe-S metabolism associated" evidence="2">
    <location>
        <begin position="36"/>
        <end position="157"/>
    </location>
</feature>
<evidence type="ECO:0000256" key="1">
    <source>
        <dbReference type="ARBA" id="ARBA00010282"/>
    </source>
</evidence>
<reference evidence="3" key="1">
    <citation type="journal article" date="2014" name="Int. J. Syst. Evol. Microbiol.">
        <title>Complete genome of a new Firmicutes species belonging to the dominant human colonic microbiota ('Ruminococcus bicirculans') reveals two chromosomes and a selective capacity to utilize plant glucans.</title>
        <authorList>
            <consortium name="NISC Comparative Sequencing Program"/>
            <person name="Wegmann U."/>
            <person name="Louis P."/>
            <person name="Goesmann A."/>
            <person name="Henrissat B."/>
            <person name="Duncan S.H."/>
            <person name="Flint H.J."/>
        </authorList>
    </citation>
    <scope>NUCLEOTIDE SEQUENCE</scope>
    <source>
        <strain evidence="3">NBRC 108216</strain>
    </source>
</reference>
<protein>
    <submittedName>
        <fullName evidence="3">Cysteine desulfurization protein SufE</fullName>
    </submittedName>
</protein>
<dbReference type="SUPFAM" id="SSF82649">
    <property type="entry name" value="SufE/NifU"/>
    <property type="match status" value="1"/>
</dbReference>
<dbReference type="Pfam" id="PF02657">
    <property type="entry name" value="SufE"/>
    <property type="match status" value="1"/>
</dbReference>
<sequence>MRAERAVRSLVLSLSVPYLPGMTDASDWPDDVAELIEDFAFLDGWEERYMHVIDLGKAMDPLPEADQIDANKVRGCASQVWLTSTRNGDGQLVFRGDSDAHIVRGLVAIATQVFSNKPDRVICDLDTDALFDALGLSEHLSTQRANGLRSMVARIKREAGAG</sequence>
<dbReference type="EMBL" id="BSNJ01000004">
    <property type="protein sequence ID" value="GLQ21260.1"/>
    <property type="molecule type" value="Genomic_DNA"/>
</dbReference>
<evidence type="ECO:0000313" key="4">
    <source>
        <dbReference type="Proteomes" id="UP001161390"/>
    </source>
</evidence>
<organism evidence="3 4">
    <name type="scientific">Algimonas porphyrae</name>
    <dbReference type="NCBI Taxonomy" id="1128113"/>
    <lineage>
        <taxon>Bacteria</taxon>
        <taxon>Pseudomonadati</taxon>
        <taxon>Pseudomonadota</taxon>
        <taxon>Alphaproteobacteria</taxon>
        <taxon>Maricaulales</taxon>
        <taxon>Robiginitomaculaceae</taxon>
        <taxon>Algimonas</taxon>
    </lineage>
</organism>
<evidence type="ECO:0000259" key="2">
    <source>
        <dbReference type="Pfam" id="PF02657"/>
    </source>
</evidence>
<gene>
    <name evidence="3" type="primary">sufE</name>
    <name evidence="3" type="ORF">GCM10007854_22150</name>
</gene>
<evidence type="ECO:0000313" key="3">
    <source>
        <dbReference type="EMBL" id="GLQ21260.1"/>
    </source>
</evidence>
<dbReference type="Gene3D" id="3.90.1010.10">
    <property type="match status" value="1"/>
</dbReference>
<dbReference type="InterPro" id="IPR003808">
    <property type="entry name" value="Fe-S_metab-assoc_dom"/>
</dbReference>